<keyword evidence="4" id="KW-1185">Reference proteome</keyword>
<feature type="domain" description="Metaxin glutathione S-transferase" evidence="1">
    <location>
        <begin position="230"/>
        <end position="301"/>
    </location>
</feature>
<name>A0AA39GHC2_SARSR</name>
<proteinExistence type="predicted"/>
<organism evidence="3 4">
    <name type="scientific">Sarocladium strictum</name>
    <name type="common">Black bundle disease fungus</name>
    <name type="synonym">Acremonium strictum</name>
    <dbReference type="NCBI Taxonomy" id="5046"/>
    <lineage>
        <taxon>Eukaryota</taxon>
        <taxon>Fungi</taxon>
        <taxon>Dikarya</taxon>
        <taxon>Ascomycota</taxon>
        <taxon>Pezizomycotina</taxon>
        <taxon>Sordariomycetes</taxon>
        <taxon>Hypocreomycetidae</taxon>
        <taxon>Hypocreales</taxon>
        <taxon>Sarocladiaceae</taxon>
        <taxon>Sarocladium</taxon>
    </lineage>
</organism>
<dbReference type="InterPro" id="IPR012336">
    <property type="entry name" value="Thioredoxin-like_fold"/>
</dbReference>
<dbReference type="Pfam" id="PF17172">
    <property type="entry name" value="GST_N_4"/>
    <property type="match status" value="1"/>
</dbReference>
<evidence type="ECO:0000259" key="1">
    <source>
        <dbReference type="Pfam" id="PF17171"/>
    </source>
</evidence>
<dbReference type="PANTHER" id="PTHR12289">
    <property type="entry name" value="METAXIN RELATED"/>
    <property type="match status" value="1"/>
</dbReference>
<dbReference type="AlphaFoldDB" id="A0AA39GHC2"/>
<dbReference type="GO" id="GO:0007005">
    <property type="term" value="P:mitochondrion organization"/>
    <property type="evidence" value="ECO:0007669"/>
    <property type="project" value="TreeGrafter"/>
</dbReference>
<sequence length="312" mass="33701">MADTAATPTTSSSQSIFTIPQPIRSLFNRFPLQTYPPNSLPSSPSSTAASPSEATASPTLYIFASPSQPLSSPSPNPTCLKLQTYLLAAGVQHTCVSSTNHASPSGALPFLLLPGENSSSSRKPLTGGKIVEYAKQNARDAALLGDAEEHPKIEAYRSLISQAIRPAWLHDLYLVEANITLLKTIYLPSSPLTHPSLLHTLRTAATTEILQTTRRPILNPSLLHADAIAALRSLDALLGETTKTSSEKNVWFFGADAPSLFDAEVFAYTWLLLDDEGAMGGLISGVREELRGLQNLVRHRTALYDRCWGEHV</sequence>
<feature type="domain" description="Thioredoxin-like fold" evidence="2">
    <location>
        <begin position="77"/>
        <end position="178"/>
    </location>
</feature>
<accession>A0AA39GHC2</accession>
<gene>
    <name evidence="3" type="ORF">NLU13_5499</name>
</gene>
<evidence type="ECO:0000313" key="4">
    <source>
        <dbReference type="Proteomes" id="UP001175261"/>
    </source>
</evidence>
<comment type="caution">
    <text evidence="3">The sequence shown here is derived from an EMBL/GenBank/DDBJ whole genome shotgun (WGS) entry which is preliminary data.</text>
</comment>
<evidence type="ECO:0008006" key="5">
    <source>
        <dbReference type="Google" id="ProtNLM"/>
    </source>
</evidence>
<protein>
    <recommendedName>
        <fullName evidence="5">Metaxin-1</fullName>
    </recommendedName>
</protein>
<dbReference type="EMBL" id="JAPDFR010000004">
    <property type="protein sequence ID" value="KAK0387186.1"/>
    <property type="molecule type" value="Genomic_DNA"/>
</dbReference>
<evidence type="ECO:0000259" key="2">
    <source>
        <dbReference type="Pfam" id="PF17172"/>
    </source>
</evidence>
<evidence type="ECO:0000313" key="3">
    <source>
        <dbReference type="EMBL" id="KAK0387186.1"/>
    </source>
</evidence>
<dbReference type="Proteomes" id="UP001175261">
    <property type="component" value="Unassembled WGS sequence"/>
</dbReference>
<dbReference type="InterPro" id="IPR050931">
    <property type="entry name" value="Mito_Protein_Transport_Metaxin"/>
</dbReference>
<dbReference type="InterPro" id="IPR033468">
    <property type="entry name" value="Metaxin_GST"/>
</dbReference>
<reference evidence="3" key="1">
    <citation type="submission" date="2022-10" db="EMBL/GenBank/DDBJ databases">
        <title>Determination and structural analysis of whole genome sequence of Sarocladium strictum F4-1.</title>
        <authorList>
            <person name="Hu L."/>
            <person name="Jiang Y."/>
        </authorList>
    </citation>
    <scope>NUCLEOTIDE SEQUENCE</scope>
    <source>
        <strain evidence="3">F4-1</strain>
    </source>
</reference>
<dbReference type="GO" id="GO:0001401">
    <property type="term" value="C:SAM complex"/>
    <property type="evidence" value="ECO:0007669"/>
    <property type="project" value="TreeGrafter"/>
</dbReference>
<dbReference type="PANTHER" id="PTHR12289:SF44">
    <property type="entry name" value="OUTER MEMBRANE PROTEIN (SAM35), PUTATIVE (AFU_ORTHOLOGUE AFUA_1G13180)-RELATED"/>
    <property type="match status" value="1"/>
</dbReference>
<dbReference type="Pfam" id="PF17171">
    <property type="entry name" value="GST_C_6"/>
    <property type="match status" value="1"/>
</dbReference>